<dbReference type="Gene3D" id="3.40.50.1470">
    <property type="entry name" value="Peptidyl-tRNA hydrolase"/>
    <property type="match status" value="1"/>
</dbReference>
<dbReference type="PANTHER" id="PTHR17224">
    <property type="entry name" value="PEPTIDYL-TRNA HYDROLASE"/>
    <property type="match status" value="1"/>
</dbReference>
<sequence>MEIKPTIIIGLGNPGKEYQNTYHNAGFLFTDYLNTHQISDIQCQILKSDVYMNESGKFVSKALKKSGAKPEGILIVHDDSDIELGKYKIAFARGSAGHNGVESIIKSLKTKKFWRLRIGIRPIRVVSSKKKVVRKKAIEFVLKKISKKDRGILEKVFEKAVKEIFTTKTTQYH</sequence>
<dbReference type="Pfam" id="PF01195">
    <property type="entry name" value="Pept_tRNA_hydro"/>
    <property type="match status" value="1"/>
</dbReference>
<accession>A0A0G0IBV5</accession>
<name>A0A0G0IBV5_9BACT</name>
<keyword evidence="3" id="KW-0694">RNA-binding</keyword>
<dbReference type="CDD" id="cd00462">
    <property type="entry name" value="PTH"/>
    <property type="match status" value="1"/>
</dbReference>
<comment type="caution">
    <text evidence="4">The sequence shown here is derived from an EMBL/GenBank/DDBJ whole genome shotgun (WGS) entry which is preliminary data.</text>
</comment>
<evidence type="ECO:0000256" key="3">
    <source>
        <dbReference type="ARBA" id="ARBA00022884"/>
    </source>
</evidence>
<evidence type="ECO:0000256" key="2">
    <source>
        <dbReference type="ARBA" id="ARBA00022801"/>
    </source>
</evidence>
<dbReference type="PANTHER" id="PTHR17224:SF1">
    <property type="entry name" value="PEPTIDYL-TRNA HYDROLASE"/>
    <property type="match status" value="1"/>
</dbReference>
<dbReference type="Proteomes" id="UP000034044">
    <property type="component" value="Unassembled WGS sequence"/>
</dbReference>
<dbReference type="GO" id="GO:0004045">
    <property type="term" value="F:peptidyl-tRNA hydrolase activity"/>
    <property type="evidence" value="ECO:0007669"/>
    <property type="project" value="InterPro"/>
</dbReference>
<evidence type="ECO:0000313" key="4">
    <source>
        <dbReference type="EMBL" id="KKQ21694.1"/>
    </source>
</evidence>
<evidence type="ECO:0000313" key="5">
    <source>
        <dbReference type="Proteomes" id="UP000034044"/>
    </source>
</evidence>
<organism evidence="4 5">
    <name type="scientific">Candidatus Wolfebacteria bacterium GW2011_GWC1_37_10</name>
    <dbReference type="NCBI Taxonomy" id="1619010"/>
    <lineage>
        <taxon>Bacteria</taxon>
        <taxon>Candidatus Wolfeibacteriota</taxon>
    </lineage>
</organism>
<dbReference type="InterPro" id="IPR036416">
    <property type="entry name" value="Pept_tRNA_hydro_sf"/>
</dbReference>
<dbReference type="EMBL" id="LBSR01000015">
    <property type="protein sequence ID" value="KKQ21694.1"/>
    <property type="molecule type" value="Genomic_DNA"/>
</dbReference>
<gene>
    <name evidence="4" type="ORF">US36_C0015G0003</name>
</gene>
<dbReference type="PATRIC" id="fig|1619010.3.peg.484"/>
<reference evidence="4 5" key="1">
    <citation type="journal article" date="2015" name="Nature">
        <title>rRNA introns, odd ribosomes, and small enigmatic genomes across a large radiation of phyla.</title>
        <authorList>
            <person name="Brown C.T."/>
            <person name="Hug L.A."/>
            <person name="Thomas B.C."/>
            <person name="Sharon I."/>
            <person name="Castelle C.J."/>
            <person name="Singh A."/>
            <person name="Wilkins M.J."/>
            <person name="Williams K.H."/>
            <person name="Banfield J.F."/>
        </authorList>
    </citation>
    <scope>NUCLEOTIDE SEQUENCE [LARGE SCALE GENOMIC DNA]</scope>
</reference>
<dbReference type="SUPFAM" id="SSF53178">
    <property type="entry name" value="Peptidyl-tRNA hydrolase-like"/>
    <property type="match status" value="1"/>
</dbReference>
<evidence type="ECO:0000256" key="1">
    <source>
        <dbReference type="ARBA" id="ARBA00022555"/>
    </source>
</evidence>
<protein>
    <submittedName>
        <fullName evidence="4">Peptidyl-tRNA hydrolase</fullName>
    </submittedName>
</protein>
<dbReference type="AlphaFoldDB" id="A0A0G0IBV5"/>
<dbReference type="NCBIfam" id="TIGR00447">
    <property type="entry name" value="pth"/>
    <property type="match status" value="1"/>
</dbReference>
<dbReference type="GO" id="GO:0000049">
    <property type="term" value="F:tRNA binding"/>
    <property type="evidence" value="ECO:0007669"/>
    <property type="project" value="UniProtKB-KW"/>
</dbReference>
<keyword evidence="1" id="KW-0820">tRNA-binding</keyword>
<dbReference type="InterPro" id="IPR001328">
    <property type="entry name" value="Pept_tRNA_hydro"/>
</dbReference>
<keyword evidence="2 4" id="KW-0378">Hydrolase</keyword>
<proteinExistence type="predicted"/>